<dbReference type="STRING" id="402600.SAMN05216188_110174"/>
<proteinExistence type="predicted"/>
<keyword evidence="2" id="KW-1185">Reference proteome</keyword>
<reference evidence="2" key="1">
    <citation type="submission" date="2016-10" db="EMBL/GenBank/DDBJ databases">
        <authorList>
            <person name="Varghese N."/>
            <person name="Submissions S."/>
        </authorList>
    </citation>
    <scope>NUCLEOTIDE SEQUENCE [LARGE SCALE GENOMIC DNA]</scope>
    <source>
        <strain evidence="2">CGMCC 4.3525</strain>
    </source>
</reference>
<protein>
    <submittedName>
        <fullName evidence="1">Uncharacterized protein</fullName>
    </submittedName>
</protein>
<evidence type="ECO:0000313" key="1">
    <source>
        <dbReference type="EMBL" id="SER34501.1"/>
    </source>
</evidence>
<dbReference type="Proteomes" id="UP000199352">
    <property type="component" value="Unassembled WGS sequence"/>
</dbReference>
<organism evidence="1 2">
    <name type="scientific">Lentzea xinjiangensis</name>
    <dbReference type="NCBI Taxonomy" id="402600"/>
    <lineage>
        <taxon>Bacteria</taxon>
        <taxon>Bacillati</taxon>
        <taxon>Actinomycetota</taxon>
        <taxon>Actinomycetes</taxon>
        <taxon>Pseudonocardiales</taxon>
        <taxon>Pseudonocardiaceae</taxon>
        <taxon>Lentzea</taxon>
    </lineage>
</organism>
<dbReference type="RefSeq" id="WP_089953495.1">
    <property type="nucleotide sequence ID" value="NZ_FOFR01000010.1"/>
</dbReference>
<evidence type="ECO:0000313" key="2">
    <source>
        <dbReference type="Proteomes" id="UP000199352"/>
    </source>
</evidence>
<dbReference type="AlphaFoldDB" id="A0A1H9NF51"/>
<sequence length="61" mass="6559">MSVQHTFLPAVAAAEEQSALEALMVEPEAGVSDAPRYVEIPQALALLKLKLSPPLPKEPKH</sequence>
<accession>A0A1H9NF51</accession>
<dbReference type="EMBL" id="FOFR01000010">
    <property type="protein sequence ID" value="SER34501.1"/>
    <property type="molecule type" value="Genomic_DNA"/>
</dbReference>
<gene>
    <name evidence="1" type="ORF">SAMN05216188_110174</name>
</gene>
<name>A0A1H9NF51_9PSEU</name>